<accession>A0AAE1AX00</accession>
<name>A0AAE1AX00_9GAST</name>
<sequence>MEAAFTDPCFRFIFPVTLGSRLDDHPAVAGNSSKREPSGDWTPARDAFIRHRANRPGYTRPAPSDLRLNLFRLSENR</sequence>
<feature type="region of interest" description="Disordered" evidence="1">
    <location>
        <begin position="21"/>
        <end position="43"/>
    </location>
</feature>
<dbReference type="EMBL" id="JAWDGP010001032">
    <property type="protein sequence ID" value="KAK3795575.1"/>
    <property type="molecule type" value="Genomic_DNA"/>
</dbReference>
<evidence type="ECO:0000313" key="2">
    <source>
        <dbReference type="EMBL" id="KAK3795575.1"/>
    </source>
</evidence>
<reference evidence="2" key="1">
    <citation type="journal article" date="2023" name="G3 (Bethesda)">
        <title>A reference genome for the long-term kleptoplast-retaining sea slug Elysia crispata morphotype clarki.</title>
        <authorList>
            <person name="Eastman K.E."/>
            <person name="Pendleton A.L."/>
            <person name="Shaikh M.A."/>
            <person name="Suttiyut T."/>
            <person name="Ogas R."/>
            <person name="Tomko P."/>
            <person name="Gavelis G."/>
            <person name="Widhalm J.R."/>
            <person name="Wisecaver J.H."/>
        </authorList>
    </citation>
    <scope>NUCLEOTIDE SEQUENCE</scope>
    <source>
        <strain evidence="2">ECLA1</strain>
    </source>
</reference>
<dbReference type="Proteomes" id="UP001283361">
    <property type="component" value="Unassembled WGS sequence"/>
</dbReference>
<evidence type="ECO:0000313" key="3">
    <source>
        <dbReference type="Proteomes" id="UP001283361"/>
    </source>
</evidence>
<organism evidence="2 3">
    <name type="scientific">Elysia crispata</name>
    <name type="common">lettuce slug</name>
    <dbReference type="NCBI Taxonomy" id="231223"/>
    <lineage>
        <taxon>Eukaryota</taxon>
        <taxon>Metazoa</taxon>
        <taxon>Spiralia</taxon>
        <taxon>Lophotrochozoa</taxon>
        <taxon>Mollusca</taxon>
        <taxon>Gastropoda</taxon>
        <taxon>Heterobranchia</taxon>
        <taxon>Euthyneura</taxon>
        <taxon>Panpulmonata</taxon>
        <taxon>Sacoglossa</taxon>
        <taxon>Placobranchoidea</taxon>
        <taxon>Plakobranchidae</taxon>
        <taxon>Elysia</taxon>
    </lineage>
</organism>
<gene>
    <name evidence="2" type="ORF">RRG08_013300</name>
</gene>
<protein>
    <submittedName>
        <fullName evidence="2">Uncharacterized protein</fullName>
    </submittedName>
</protein>
<evidence type="ECO:0000256" key="1">
    <source>
        <dbReference type="SAM" id="MobiDB-lite"/>
    </source>
</evidence>
<proteinExistence type="predicted"/>
<dbReference type="AlphaFoldDB" id="A0AAE1AX00"/>
<comment type="caution">
    <text evidence="2">The sequence shown here is derived from an EMBL/GenBank/DDBJ whole genome shotgun (WGS) entry which is preliminary data.</text>
</comment>
<keyword evidence="3" id="KW-1185">Reference proteome</keyword>